<evidence type="ECO:0000313" key="4">
    <source>
        <dbReference type="Proteomes" id="UP000729402"/>
    </source>
</evidence>
<reference evidence="3" key="2">
    <citation type="submission" date="2021-02" db="EMBL/GenBank/DDBJ databases">
        <authorList>
            <person name="Kimball J.A."/>
            <person name="Haas M.W."/>
            <person name="Macchietto M."/>
            <person name="Kono T."/>
            <person name="Duquette J."/>
            <person name="Shao M."/>
        </authorList>
    </citation>
    <scope>NUCLEOTIDE SEQUENCE</scope>
    <source>
        <tissue evidence="3">Fresh leaf tissue</tissue>
    </source>
</reference>
<comment type="caution">
    <text evidence="3">The sequence shown here is derived from an EMBL/GenBank/DDBJ whole genome shotgun (WGS) entry which is preliminary data.</text>
</comment>
<organism evidence="3 4">
    <name type="scientific">Zizania palustris</name>
    <name type="common">Northern wild rice</name>
    <dbReference type="NCBI Taxonomy" id="103762"/>
    <lineage>
        <taxon>Eukaryota</taxon>
        <taxon>Viridiplantae</taxon>
        <taxon>Streptophyta</taxon>
        <taxon>Embryophyta</taxon>
        <taxon>Tracheophyta</taxon>
        <taxon>Spermatophyta</taxon>
        <taxon>Magnoliopsida</taxon>
        <taxon>Liliopsida</taxon>
        <taxon>Poales</taxon>
        <taxon>Poaceae</taxon>
        <taxon>BOP clade</taxon>
        <taxon>Oryzoideae</taxon>
        <taxon>Oryzeae</taxon>
        <taxon>Zizaniinae</taxon>
        <taxon>Zizania</taxon>
    </lineage>
</organism>
<reference evidence="3" key="1">
    <citation type="journal article" date="2021" name="bioRxiv">
        <title>Whole Genome Assembly and Annotation of Northern Wild Rice, Zizania palustris L., Supports a Whole Genome Duplication in the Zizania Genus.</title>
        <authorList>
            <person name="Haas M."/>
            <person name="Kono T."/>
            <person name="Macchietto M."/>
            <person name="Millas R."/>
            <person name="McGilp L."/>
            <person name="Shao M."/>
            <person name="Duquette J."/>
            <person name="Hirsch C.N."/>
            <person name="Kimball J."/>
        </authorList>
    </citation>
    <scope>NUCLEOTIDE SEQUENCE</scope>
    <source>
        <tissue evidence="3">Fresh leaf tissue</tissue>
    </source>
</reference>
<gene>
    <name evidence="3" type="ORF">GUJ93_ZPchr0001g31003</name>
</gene>
<dbReference type="InterPro" id="IPR051132">
    <property type="entry name" value="3-5_Exonuclease_domain"/>
</dbReference>
<accession>A0A8J5RYK7</accession>
<dbReference type="PANTHER" id="PTHR13620">
    <property type="entry name" value="3-5 EXONUCLEASE"/>
    <property type="match status" value="1"/>
</dbReference>
<keyword evidence="1" id="KW-0540">Nuclease</keyword>
<evidence type="ECO:0000256" key="2">
    <source>
        <dbReference type="ARBA" id="ARBA00022801"/>
    </source>
</evidence>
<dbReference type="EMBL" id="JAAALK010000288">
    <property type="protein sequence ID" value="KAG8051610.1"/>
    <property type="molecule type" value="Genomic_DNA"/>
</dbReference>
<dbReference type="Proteomes" id="UP000729402">
    <property type="component" value="Unassembled WGS sequence"/>
</dbReference>
<keyword evidence="2" id="KW-0378">Hydrolase</keyword>
<dbReference type="GO" id="GO:0005634">
    <property type="term" value="C:nucleus"/>
    <property type="evidence" value="ECO:0007669"/>
    <property type="project" value="TreeGrafter"/>
</dbReference>
<dbReference type="OrthoDB" id="1651883at2759"/>
<name>A0A8J5RYK7_ZIZPA</name>
<evidence type="ECO:0000256" key="1">
    <source>
        <dbReference type="ARBA" id="ARBA00022722"/>
    </source>
</evidence>
<protein>
    <submittedName>
        <fullName evidence="3">Uncharacterized protein</fullName>
    </submittedName>
</protein>
<dbReference type="AlphaFoldDB" id="A0A8J5RYK7"/>
<dbReference type="GO" id="GO:0005737">
    <property type="term" value="C:cytoplasm"/>
    <property type="evidence" value="ECO:0007669"/>
    <property type="project" value="TreeGrafter"/>
</dbReference>
<proteinExistence type="predicted"/>
<dbReference type="GO" id="GO:0008408">
    <property type="term" value="F:3'-5' exonuclease activity"/>
    <property type="evidence" value="ECO:0007669"/>
    <property type="project" value="TreeGrafter"/>
</dbReference>
<dbReference type="PANTHER" id="PTHR13620:SF54">
    <property type="entry name" value="OS01G0566000 PROTEIN"/>
    <property type="match status" value="1"/>
</dbReference>
<evidence type="ECO:0000313" key="3">
    <source>
        <dbReference type="EMBL" id="KAG8051610.1"/>
    </source>
</evidence>
<keyword evidence="4" id="KW-1185">Reference proteome</keyword>
<sequence>MKGAAEVTLLKKVCDDDCDEENYWYYWYRYLKVVPSIGGGLAVTDVTFTYGVEGAKTWFRELCSIYRGHRLRAPLVVGLVALRGRAPLDWRSSWKKVPGMRGHPQAPDNPIRCIAICVGGSDVLVYQPYCKSHKYTGGLLPFKQSKKMSQLRVFLADKRITVACVGARDVAEKLAEEWEVHVARPAELTDMFAHAFGKVAGVDPEKEPKEPEKWWMSKAELRRAKAKAEAEKDDEGDDDVAKYRKQGKRPAKVVSGLSLERMARVALGPERRLARWPGKVADADWGNHELGKEAWNYAARDAYLCFEIAARCLQKLGVPVGNCSSRPALHHRCVRR</sequence>